<sequence>MKTVLIIVILFITTAAHSQESIRWSGNQQLKWEDFLGRVNDTSRYDAECYAEIRYNYKIYSEGDFEFEVFANFDKNTSWSRRHKQSDDLLKHEQLHFDIAELFAQKLKREFDSYTYTASTYNTQIIDLFNQKKLEYQAMQRQYDEETNHSLNKAKQKQWDDFIYLELRKLRLSLQLAQNNKKDTGKAE</sequence>
<dbReference type="RefSeq" id="WP_147206313.1">
    <property type="nucleotide sequence ID" value="NZ_BJYT01000044.1"/>
</dbReference>
<dbReference type="InterPro" id="IPR010321">
    <property type="entry name" value="DUF922"/>
</dbReference>
<evidence type="ECO:0000313" key="1">
    <source>
        <dbReference type="EMBL" id="GEO12190.1"/>
    </source>
</evidence>
<dbReference type="OrthoDB" id="5431540at2"/>
<dbReference type="AlphaFoldDB" id="A0A512BJP1"/>
<dbReference type="EMBL" id="BJYT01000044">
    <property type="protein sequence ID" value="GEO12190.1"/>
    <property type="molecule type" value="Genomic_DNA"/>
</dbReference>
<keyword evidence="2" id="KW-1185">Reference proteome</keyword>
<evidence type="ECO:0000313" key="2">
    <source>
        <dbReference type="Proteomes" id="UP000321513"/>
    </source>
</evidence>
<comment type="caution">
    <text evidence="1">The sequence shown here is derived from an EMBL/GenBank/DDBJ whole genome shotgun (WGS) entry which is preliminary data.</text>
</comment>
<evidence type="ECO:0008006" key="3">
    <source>
        <dbReference type="Google" id="ProtNLM"/>
    </source>
</evidence>
<gene>
    <name evidence="1" type="ORF">SAE01_46860</name>
</gene>
<accession>A0A512BJP1</accession>
<dbReference type="Proteomes" id="UP000321513">
    <property type="component" value="Unassembled WGS sequence"/>
</dbReference>
<reference evidence="1 2" key="1">
    <citation type="submission" date="2019-07" db="EMBL/GenBank/DDBJ databases">
        <title>Whole genome shotgun sequence of Segetibacter aerophilus NBRC 106135.</title>
        <authorList>
            <person name="Hosoyama A."/>
            <person name="Uohara A."/>
            <person name="Ohji S."/>
            <person name="Ichikawa N."/>
        </authorList>
    </citation>
    <scope>NUCLEOTIDE SEQUENCE [LARGE SCALE GENOMIC DNA]</scope>
    <source>
        <strain evidence="1 2">NBRC 106135</strain>
    </source>
</reference>
<dbReference type="Pfam" id="PF06037">
    <property type="entry name" value="DUF922"/>
    <property type="match status" value="1"/>
</dbReference>
<proteinExistence type="predicted"/>
<organism evidence="1 2">
    <name type="scientific">Segetibacter aerophilus</name>
    <dbReference type="NCBI Taxonomy" id="670293"/>
    <lineage>
        <taxon>Bacteria</taxon>
        <taxon>Pseudomonadati</taxon>
        <taxon>Bacteroidota</taxon>
        <taxon>Chitinophagia</taxon>
        <taxon>Chitinophagales</taxon>
        <taxon>Chitinophagaceae</taxon>
        <taxon>Segetibacter</taxon>
    </lineage>
</organism>
<protein>
    <recommendedName>
        <fullName evidence="3">DUF922 domain-containing protein</fullName>
    </recommendedName>
</protein>
<name>A0A512BJP1_9BACT</name>